<dbReference type="PANTHER" id="PTHR13944:SF22">
    <property type="entry name" value="RHO GUANINE NUCLEOTIDE EXCHANGE FACTOR 28"/>
    <property type="match status" value="1"/>
</dbReference>
<dbReference type="PANTHER" id="PTHR13944">
    <property type="entry name" value="AGAP007712-PA"/>
    <property type="match status" value="1"/>
</dbReference>
<name>A0AAD7SCK3_9TELE</name>
<dbReference type="Gene3D" id="1.25.40.20">
    <property type="entry name" value="Ankyrin repeat-containing domain"/>
    <property type="match status" value="1"/>
</dbReference>
<dbReference type="InterPro" id="IPR036770">
    <property type="entry name" value="Ankyrin_rpt-contain_sf"/>
</dbReference>
<protein>
    <submittedName>
        <fullName evidence="1">Uncharacterized protein</fullName>
    </submittedName>
</protein>
<sequence length="252" mass="27645">MELSRREVPLYGQLKACVVLQGPEPGPEAEFYVVLEGSTLEHITAAQRDQDGCTLHFDVPGHNLLEVVSVRVYLYTEGGLVSRLDRASMEYVLDDAQEMAEFLVSHSQCLSASSYQDVLSRFGLGDNDARRKMDENVTKAMANLGYLSERNVLGSQPEKELQPRETVLHLAVRLGLPRLSQLLLCHPAAVAAAGLPNEEGDTPLQLARRSGTRALLELLTDPPDLQVTPPTGVSQVWADGSRTLRFCHDTGP</sequence>
<dbReference type="GO" id="GO:0035023">
    <property type="term" value="P:regulation of Rho protein signal transduction"/>
    <property type="evidence" value="ECO:0007669"/>
    <property type="project" value="TreeGrafter"/>
</dbReference>
<keyword evidence="2" id="KW-1185">Reference proteome</keyword>
<dbReference type="EMBL" id="JAINUG010000079">
    <property type="protein sequence ID" value="KAJ8400127.1"/>
    <property type="molecule type" value="Genomic_DNA"/>
</dbReference>
<evidence type="ECO:0000313" key="1">
    <source>
        <dbReference type="EMBL" id="KAJ8400127.1"/>
    </source>
</evidence>
<gene>
    <name evidence="1" type="ORF">AAFF_G00401660</name>
</gene>
<dbReference type="AlphaFoldDB" id="A0AAD7SCK3"/>
<comment type="caution">
    <text evidence="1">The sequence shown here is derived from an EMBL/GenBank/DDBJ whole genome shotgun (WGS) entry which is preliminary data.</text>
</comment>
<dbReference type="SUPFAM" id="SSF48403">
    <property type="entry name" value="Ankyrin repeat"/>
    <property type="match status" value="1"/>
</dbReference>
<accession>A0AAD7SCK3</accession>
<evidence type="ECO:0000313" key="2">
    <source>
        <dbReference type="Proteomes" id="UP001221898"/>
    </source>
</evidence>
<proteinExistence type="predicted"/>
<reference evidence="1" key="1">
    <citation type="journal article" date="2023" name="Science">
        <title>Genome structures resolve the early diversification of teleost fishes.</title>
        <authorList>
            <person name="Parey E."/>
            <person name="Louis A."/>
            <person name="Montfort J."/>
            <person name="Bouchez O."/>
            <person name="Roques C."/>
            <person name="Iampietro C."/>
            <person name="Lluch J."/>
            <person name="Castinel A."/>
            <person name="Donnadieu C."/>
            <person name="Desvignes T."/>
            <person name="Floi Bucao C."/>
            <person name="Jouanno E."/>
            <person name="Wen M."/>
            <person name="Mejri S."/>
            <person name="Dirks R."/>
            <person name="Jansen H."/>
            <person name="Henkel C."/>
            <person name="Chen W.J."/>
            <person name="Zahm M."/>
            <person name="Cabau C."/>
            <person name="Klopp C."/>
            <person name="Thompson A.W."/>
            <person name="Robinson-Rechavi M."/>
            <person name="Braasch I."/>
            <person name="Lecointre G."/>
            <person name="Bobe J."/>
            <person name="Postlethwait J.H."/>
            <person name="Berthelot C."/>
            <person name="Roest Crollius H."/>
            <person name="Guiguen Y."/>
        </authorList>
    </citation>
    <scope>NUCLEOTIDE SEQUENCE</scope>
    <source>
        <strain evidence="1">NC1722</strain>
    </source>
</reference>
<dbReference type="Proteomes" id="UP001221898">
    <property type="component" value="Unassembled WGS sequence"/>
</dbReference>
<dbReference type="InterPro" id="IPR051632">
    <property type="entry name" value="Rho_GEF"/>
</dbReference>
<organism evidence="1 2">
    <name type="scientific">Aldrovandia affinis</name>
    <dbReference type="NCBI Taxonomy" id="143900"/>
    <lineage>
        <taxon>Eukaryota</taxon>
        <taxon>Metazoa</taxon>
        <taxon>Chordata</taxon>
        <taxon>Craniata</taxon>
        <taxon>Vertebrata</taxon>
        <taxon>Euteleostomi</taxon>
        <taxon>Actinopterygii</taxon>
        <taxon>Neopterygii</taxon>
        <taxon>Teleostei</taxon>
        <taxon>Notacanthiformes</taxon>
        <taxon>Halosauridae</taxon>
        <taxon>Aldrovandia</taxon>
    </lineage>
</organism>